<feature type="domain" description="HTH crp-type" evidence="1">
    <location>
        <begin position="1"/>
        <end position="34"/>
    </location>
</feature>
<protein>
    <submittedName>
        <fullName evidence="2">DNA-binding transcriptional activator YeiL</fullName>
    </submittedName>
</protein>
<reference evidence="2 3" key="1">
    <citation type="submission" date="2018-06" db="EMBL/GenBank/DDBJ databases">
        <authorList>
            <consortium name="Pathogen Informatics"/>
            <person name="Doyle S."/>
        </authorList>
    </citation>
    <scope>NUCLEOTIDE SEQUENCE [LARGE SCALE GENOMIC DNA]</scope>
    <source>
        <strain evidence="2 3">NCTC7304</strain>
    </source>
</reference>
<dbReference type="GO" id="GO:0003677">
    <property type="term" value="F:DNA binding"/>
    <property type="evidence" value="ECO:0007669"/>
    <property type="project" value="UniProtKB-KW"/>
</dbReference>
<evidence type="ECO:0000259" key="1">
    <source>
        <dbReference type="PROSITE" id="PS51063"/>
    </source>
</evidence>
<proteinExistence type="predicted"/>
<dbReference type="PROSITE" id="PS51063">
    <property type="entry name" value="HTH_CRP_2"/>
    <property type="match status" value="1"/>
</dbReference>
<evidence type="ECO:0000313" key="2">
    <source>
        <dbReference type="EMBL" id="SUG32419.1"/>
    </source>
</evidence>
<name>A0A379SSA7_SALER</name>
<gene>
    <name evidence="2" type="primary">yeiL_1</name>
    <name evidence="2" type="ORF">NCTC7304_01850</name>
</gene>
<organism evidence="2 3">
    <name type="scientific">Salmonella enterica subsp. arizonae</name>
    <dbReference type="NCBI Taxonomy" id="59203"/>
    <lineage>
        <taxon>Bacteria</taxon>
        <taxon>Pseudomonadati</taxon>
        <taxon>Pseudomonadota</taxon>
        <taxon>Gammaproteobacteria</taxon>
        <taxon>Enterobacterales</taxon>
        <taxon>Enterobacteriaceae</taxon>
        <taxon>Salmonella</taxon>
    </lineage>
</organism>
<sequence>MGVTYRHLLYVLAQFTREGLLLKQKNGYIIKDKQRLTALALEMTPENNVIDLFH</sequence>
<evidence type="ECO:0000313" key="3">
    <source>
        <dbReference type="Proteomes" id="UP000254762"/>
    </source>
</evidence>
<accession>A0A379SSA7</accession>
<dbReference type="Proteomes" id="UP000254762">
    <property type="component" value="Unassembled WGS sequence"/>
</dbReference>
<dbReference type="InterPro" id="IPR012318">
    <property type="entry name" value="HTH_CRP"/>
</dbReference>
<dbReference type="GO" id="GO:0006355">
    <property type="term" value="P:regulation of DNA-templated transcription"/>
    <property type="evidence" value="ECO:0007669"/>
    <property type="project" value="InterPro"/>
</dbReference>
<dbReference type="EMBL" id="UGXD01000002">
    <property type="protein sequence ID" value="SUG32419.1"/>
    <property type="molecule type" value="Genomic_DNA"/>
</dbReference>
<dbReference type="AlphaFoldDB" id="A0A379SSA7"/>
<keyword evidence="2" id="KW-0238">DNA-binding</keyword>